<name>A0A157QMW7_9BORD</name>
<protein>
    <submittedName>
        <fullName evidence="1">Uncharacterized protein</fullName>
    </submittedName>
</protein>
<dbReference type="EMBL" id="FKBS01000025">
    <property type="protein sequence ID" value="SAI47121.1"/>
    <property type="molecule type" value="Genomic_DNA"/>
</dbReference>
<evidence type="ECO:0000313" key="1">
    <source>
        <dbReference type="EMBL" id="SAI47121.1"/>
    </source>
</evidence>
<dbReference type="AlphaFoldDB" id="A0A157QMW7"/>
<sequence>MKKRKPKPNLSVSLRELAEDPVSWFERAAVEPVAVRDSEGDEPNLVMISEAEWREMIAPYLALIPDDHPLVRVHEEVQQQTRCWHGTGLYLPGGFRVLDPTTRLHVAAFRAAVLQTLYDMSLPQMHDEATYNIIYRWFIGEEYLLAHLPSVQEFEALSADLQKEPSICRQLVEAVGHGGREDPQGDVFFISHTRLAFWAERAAA</sequence>
<dbReference type="Proteomes" id="UP000077037">
    <property type="component" value="Unassembled WGS sequence"/>
</dbReference>
<gene>
    <name evidence="1" type="ORF">SAMEA1982600_03765</name>
</gene>
<dbReference type="OrthoDB" id="111180at2"/>
<proteinExistence type="predicted"/>
<reference evidence="1 2" key="1">
    <citation type="submission" date="2016-03" db="EMBL/GenBank/DDBJ databases">
        <authorList>
            <consortium name="Pathogen Informatics"/>
        </authorList>
    </citation>
    <scope>NUCLEOTIDE SEQUENCE [LARGE SCALE GENOMIC DNA]</scope>
    <source>
        <strain evidence="1 2">NCTC13364</strain>
    </source>
</reference>
<dbReference type="RefSeq" id="WP_156523157.1">
    <property type="nucleotide sequence ID" value="NZ_FKBS01000025.1"/>
</dbReference>
<organism evidence="1 2">
    <name type="scientific">Bordetella ansorpii</name>
    <dbReference type="NCBI Taxonomy" id="288768"/>
    <lineage>
        <taxon>Bacteria</taxon>
        <taxon>Pseudomonadati</taxon>
        <taxon>Pseudomonadota</taxon>
        <taxon>Betaproteobacteria</taxon>
        <taxon>Burkholderiales</taxon>
        <taxon>Alcaligenaceae</taxon>
        <taxon>Bordetella</taxon>
    </lineage>
</organism>
<accession>A0A157QMW7</accession>
<evidence type="ECO:0000313" key="2">
    <source>
        <dbReference type="Proteomes" id="UP000077037"/>
    </source>
</evidence>